<dbReference type="InterPro" id="IPR033060">
    <property type="entry name" value="INTS7"/>
</dbReference>
<accession>A0AAE0L723</accession>
<evidence type="ECO:0000313" key="4">
    <source>
        <dbReference type="Proteomes" id="UP001190700"/>
    </source>
</evidence>
<feature type="non-terminal residue" evidence="3">
    <location>
        <position position="195"/>
    </location>
</feature>
<evidence type="ECO:0000256" key="1">
    <source>
        <dbReference type="ARBA" id="ARBA00008565"/>
    </source>
</evidence>
<dbReference type="Proteomes" id="UP001190700">
    <property type="component" value="Unassembled WGS sequence"/>
</dbReference>
<proteinExistence type="inferred from homology"/>
<comment type="similarity">
    <text evidence="1">Belongs to the Integrator subunit 7 family.</text>
</comment>
<protein>
    <recommendedName>
        <fullName evidence="2">Integrator complex subunit 7 N-terminal domain-containing protein</fullName>
    </recommendedName>
</protein>
<evidence type="ECO:0000259" key="2">
    <source>
        <dbReference type="Pfam" id="PF24436"/>
    </source>
</evidence>
<dbReference type="Pfam" id="PF24436">
    <property type="entry name" value="INTS7_N"/>
    <property type="match status" value="1"/>
</dbReference>
<dbReference type="InterPro" id="IPR016024">
    <property type="entry name" value="ARM-type_fold"/>
</dbReference>
<dbReference type="SUPFAM" id="SSF48371">
    <property type="entry name" value="ARM repeat"/>
    <property type="match status" value="1"/>
</dbReference>
<dbReference type="GO" id="GO:0034472">
    <property type="term" value="P:snRNA 3'-end processing"/>
    <property type="evidence" value="ECO:0007669"/>
    <property type="project" value="TreeGrafter"/>
</dbReference>
<reference evidence="3 4" key="1">
    <citation type="journal article" date="2015" name="Genome Biol. Evol.">
        <title>Comparative Genomics of a Bacterivorous Green Alga Reveals Evolutionary Causalities and Consequences of Phago-Mixotrophic Mode of Nutrition.</title>
        <authorList>
            <person name="Burns J.A."/>
            <person name="Paasch A."/>
            <person name="Narechania A."/>
            <person name="Kim E."/>
        </authorList>
    </citation>
    <scope>NUCLEOTIDE SEQUENCE [LARGE SCALE GENOMIC DNA]</scope>
    <source>
        <strain evidence="3 4">PLY_AMNH</strain>
    </source>
</reference>
<dbReference type="AlphaFoldDB" id="A0AAE0L723"/>
<comment type="caution">
    <text evidence="3">The sequence shown here is derived from an EMBL/GenBank/DDBJ whole genome shotgun (WGS) entry which is preliminary data.</text>
</comment>
<keyword evidence="4" id="KW-1185">Reference proteome</keyword>
<name>A0AAE0L723_9CHLO</name>
<feature type="domain" description="Integrator complex subunit 7 N-terminal" evidence="2">
    <location>
        <begin position="7"/>
        <end position="176"/>
    </location>
</feature>
<dbReference type="GO" id="GO:0032039">
    <property type="term" value="C:integrator complex"/>
    <property type="evidence" value="ECO:0007669"/>
    <property type="project" value="InterPro"/>
</dbReference>
<dbReference type="InterPro" id="IPR056516">
    <property type="entry name" value="INTS7_N"/>
</dbReference>
<dbReference type="InterPro" id="IPR011989">
    <property type="entry name" value="ARM-like"/>
</dbReference>
<sequence length="195" mass="21338">MDQFPVLDKGLRSPSANKQCETILQFSALIQNNSRDTILLNTALLKLADVFQSANNLSRYCVLSVLLQCGSHIRRVLNGDEFLKRTTFVLASNDPIARALTLRVLGACAVLCSDWLQVHHQVRMALSSKESPEVLAAIFALDRLCALSSRLSQGVLPCIIQLLESMTVQLDARVRLRTHGGALSGPTEALSADPR</sequence>
<dbReference type="PANTHER" id="PTHR13322:SF2">
    <property type="entry name" value="INTEGRATOR COMPLEX SUBUNIT 7"/>
    <property type="match status" value="1"/>
</dbReference>
<dbReference type="PANTHER" id="PTHR13322">
    <property type="entry name" value="C1ORF73 PROTEIN"/>
    <property type="match status" value="1"/>
</dbReference>
<dbReference type="EMBL" id="LGRX02007705">
    <property type="protein sequence ID" value="KAK3274471.1"/>
    <property type="molecule type" value="Genomic_DNA"/>
</dbReference>
<dbReference type="Gene3D" id="1.25.10.10">
    <property type="entry name" value="Leucine-rich Repeat Variant"/>
    <property type="match status" value="1"/>
</dbReference>
<gene>
    <name evidence="3" type="ORF">CYMTET_17346</name>
</gene>
<evidence type="ECO:0000313" key="3">
    <source>
        <dbReference type="EMBL" id="KAK3274471.1"/>
    </source>
</evidence>
<organism evidence="3 4">
    <name type="scientific">Cymbomonas tetramitiformis</name>
    <dbReference type="NCBI Taxonomy" id="36881"/>
    <lineage>
        <taxon>Eukaryota</taxon>
        <taxon>Viridiplantae</taxon>
        <taxon>Chlorophyta</taxon>
        <taxon>Pyramimonadophyceae</taxon>
        <taxon>Pyramimonadales</taxon>
        <taxon>Pyramimonadaceae</taxon>
        <taxon>Cymbomonas</taxon>
    </lineage>
</organism>